<evidence type="ECO:0000313" key="2">
    <source>
        <dbReference type="EMBL" id="CCF48762.1"/>
    </source>
</evidence>
<gene>
    <name evidence="2" type="ORF">UHOR_13370</name>
</gene>
<name>I2FPB9_USTHO</name>
<comment type="caution">
    <text evidence="2">The sequence shown here is derived from an EMBL/GenBank/DDBJ whole genome shotgun (WGS) entry which is preliminary data.</text>
</comment>
<organism evidence="2 3">
    <name type="scientific">Ustilago hordei</name>
    <name type="common">Barley covered smut fungus</name>
    <dbReference type="NCBI Taxonomy" id="120017"/>
    <lineage>
        <taxon>Eukaryota</taxon>
        <taxon>Fungi</taxon>
        <taxon>Dikarya</taxon>
        <taxon>Basidiomycota</taxon>
        <taxon>Ustilaginomycotina</taxon>
        <taxon>Ustilaginomycetes</taxon>
        <taxon>Ustilaginales</taxon>
        <taxon>Ustilaginaceae</taxon>
        <taxon>Ustilago</taxon>
    </lineage>
</organism>
<evidence type="ECO:0000256" key="1">
    <source>
        <dbReference type="SAM" id="MobiDB-lite"/>
    </source>
</evidence>
<keyword evidence="3" id="KW-1185">Reference proteome</keyword>
<dbReference type="EMBL" id="CAGI01000137">
    <property type="protein sequence ID" value="CCF48762.1"/>
    <property type="molecule type" value="Genomic_DNA"/>
</dbReference>
<evidence type="ECO:0000313" key="3">
    <source>
        <dbReference type="Proteomes" id="UP000006174"/>
    </source>
</evidence>
<proteinExistence type="predicted"/>
<dbReference type="AlphaFoldDB" id="I2FPB9"/>
<protein>
    <submittedName>
        <fullName evidence="2">Uncharacterized protein</fullName>
    </submittedName>
</protein>
<feature type="compositionally biased region" description="Basic and acidic residues" evidence="1">
    <location>
        <begin position="7"/>
        <end position="18"/>
    </location>
</feature>
<accession>I2FPB9</accession>
<reference evidence="2 3" key="1">
    <citation type="journal article" date="2012" name="Plant Cell">
        <title>Genome comparison of barley and maize smut fungi reveals targeted loss of RNA silencing components and species-specific presence of transposable elements.</title>
        <authorList>
            <person name="Laurie J.D."/>
            <person name="Ali S."/>
            <person name="Linning R."/>
            <person name="Mannhaupt G."/>
            <person name="Wong P."/>
            <person name="Gueldener U."/>
            <person name="Muensterkoetter M."/>
            <person name="Moore R."/>
            <person name="Kahmann R."/>
            <person name="Bakkeren G."/>
            <person name="Schirawski J."/>
        </authorList>
    </citation>
    <scope>NUCLEOTIDE SEQUENCE [LARGE SCALE GENOMIC DNA]</scope>
    <source>
        <strain evidence="3">Uh4875-4</strain>
    </source>
</reference>
<dbReference type="Proteomes" id="UP000006174">
    <property type="component" value="Unassembled WGS sequence"/>
</dbReference>
<sequence length="102" mass="11693">MRIAVQEGHHTSDEEWKDLNGMMGSRAPNTLMEWERPLRCNEVAHIHFKVWGQGVQDTGSIGDKEQEEEEQCWRRTYTFKKSKSSVAGNTFLSQVAVAGHFI</sequence>
<feature type="region of interest" description="Disordered" evidence="1">
    <location>
        <begin position="1"/>
        <end position="22"/>
    </location>
</feature>
<dbReference type="HOGENOM" id="CLU_2279536_0_0_1"/>